<accession>A0ABY7MJJ4</accession>
<organism evidence="7 8">
    <name type="scientific">Bradyrhizobium xenonodulans</name>
    <dbReference type="NCBI Taxonomy" id="2736875"/>
    <lineage>
        <taxon>Bacteria</taxon>
        <taxon>Pseudomonadati</taxon>
        <taxon>Pseudomonadota</taxon>
        <taxon>Alphaproteobacteria</taxon>
        <taxon>Hyphomicrobiales</taxon>
        <taxon>Nitrobacteraceae</taxon>
        <taxon>Bradyrhizobium</taxon>
    </lineage>
</organism>
<dbReference type="Gene3D" id="3.90.1150.10">
    <property type="entry name" value="Aspartate Aminotransferase, domain 1"/>
    <property type="match status" value="1"/>
</dbReference>
<evidence type="ECO:0000256" key="4">
    <source>
        <dbReference type="ARBA" id="ARBA00022679"/>
    </source>
</evidence>
<keyword evidence="4" id="KW-0808">Transferase</keyword>
<evidence type="ECO:0000313" key="7">
    <source>
        <dbReference type="EMBL" id="WBL78121.1"/>
    </source>
</evidence>
<dbReference type="Pfam" id="PF00202">
    <property type="entry name" value="Aminotran_3"/>
    <property type="match status" value="1"/>
</dbReference>
<comment type="cofactor">
    <cofactor evidence="1">
        <name>pyridoxal 5'-phosphate</name>
        <dbReference type="ChEBI" id="CHEBI:597326"/>
    </cofactor>
</comment>
<dbReference type="InterPro" id="IPR015422">
    <property type="entry name" value="PyrdxlP-dep_Trfase_small"/>
</dbReference>
<dbReference type="InterPro" id="IPR005814">
    <property type="entry name" value="Aminotrans_3"/>
</dbReference>
<feature type="region of interest" description="Disordered" evidence="6">
    <location>
        <begin position="201"/>
        <end position="258"/>
    </location>
</feature>
<feature type="compositionally biased region" description="Basic and acidic residues" evidence="6">
    <location>
        <begin position="243"/>
        <end position="254"/>
    </location>
</feature>
<evidence type="ECO:0000256" key="1">
    <source>
        <dbReference type="ARBA" id="ARBA00001933"/>
    </source>
</evidence>
<dbReference type="Gene3D" id="3.40.640.10">
    <property type="entry name" value="Type I PLP-dependent aspartate aminotransferase-like (Major domain)"/>
    <property type="match status" value="1"/>
</dbReference>
<sequence>MNTRATFADKARRGLEADLGGVVRLPFEGYRGAGIGELERFADMASDPSGGIDPVAAIIVETVQGEGGLNVASEPRLQKLSQVASGLGALLIVDEIQAGCCGTGRFFGFERSGIVPDLICLSKSISGAGLPMSLLLVAPQFDTWRPGEHNGTFRGNSLAFVAAAQAVDEYCEPDFVAGISARAVQLEMAARRGLEISARDRRTARHRHDGGIGISGSGFRPDGRTLRTGKPSASRNLRPGRPGHQDSRAVEHRHGSVRRRARTIGARDRVGVCASRRRRSCLTALSATAK</sequence>
<reference evidence="7" key="1">
    <citation type="submission" date="2021-12" db="EMBL/GenBank/DDBJ databases">
        <title>Bradyrhizobium xenonodulans sp. nov.</title>
        <authorList>
            <person name="Claassens R."/>
            <person name="Venter S.N."/>
            <person name="Beukes C.W."/>
            <person name="Stepkowski T."/>
            <person name="Steenkamp E.T."/>
        </authorList>
    </citation>
    <scope>NUCLEOTIDE SEQUENCE</scope>
    <source>
        <strain evidence="7">14AB</strain>
    </source>
</reference>
<evidence type="ECO:0000256" key="3">
    <source>
        <dbReference type="ARBA" id="ARBA00022576"/>
    </source>
</evidence>
<keyword evidence="8" id="KW-1185">Reference proteome</keyword>
<keyword evidence="5" id="KW-0663">Pyridoxal phosphate</keyword>
<dbReference type="InterPro" id="IPR004637">
    <property type="entry name" value="Dat"/>
</dbReference>
<dbReference type="InterPro" id="IPR015424">
    <property type="entry name" value="PyrdxlP-dep_Trfase"/>
</dbReference>
<dbReference type="InterPro" id="IPR015421">
    <property type="entry name" value="PyrdxlP-dep_Trfase_major"/>
</dbReference>
<evidence type="ECO:0000313" key="8">
    <source>
        <dbReference type="Proteomes" id="UP001179614"/>
    </source>
</evidence>
<gene>
    <name evidence="7" type="ORF">I3J27_35120</name>
</gene>
<evidence type="ECO:0000256" key="6">
    <source>
        <dbReference type="SAM" id="MobiDB-lite"/>
    </source>
</evidence>
<name>A0ABY7MJJ4_9BRAD</name>
<dbReference type="GO" id="GO:0008483">
    <property type="term" value="F:transaminase activity"/>
    <property type="evidence" value="ECO:0007669"/>
    <property type="project" value="UniProtKB-KW"/>
</dbReference>
<dbReference type="Proteomes" id="UP001179614">
    <property type="component" value="Chromosome"/>
</dbReference>
<protein>
    <submittedName>
        <fullName evidence="7">Aminotransferase class III-fold pyridoxal phosphate-dependent enzyme</fullName>
    </submittedName>
</protein>
<evidence type="ECO:0000256" key="5">
    <source>
        <dbReference type="ARBA" id="ARBA00022898"/>
    </source>
</evidence>
<comment type="similarity">
    <text evidence="2">Belongs to the class-III pyridoxal-phosphate-dependent aminotransferase family.</text>
</comment>
<dbReference type="EMBL" id="CP089391">
    <property type="protein sequence ID" value="WBL78121.1"/>
    <property type="molecule type" value="Genomic_DNA"/>
</dbReference>
<dbReference type="SUPFAM" id="SSF53383">
    <property type="entry name" value="PLP-dependent transferases"/>
    <property type="match status" value="1"/>
</dbReference>
<keyword evidence="3 7" id="KW-0032">Aminotransferase</keyword>
<dbReference type="PANTHER" id="PTHR43552:SF2">
    <property type="entry name" value="DIAMINOBUTYRATE--2-OXOGLUTARATE TRANSAMINASE"/>
    <property type="match status" value="1"/>
</dbReference>
<dbReference type="RefSeq" id="WP_270163404.1">
    <property type="nucleotide sequence ID" value="NZ_CP089391.1"/>
</dbReference>
<proteinExistence type="inferred from homology"/>
<evidence type="ECO:0000256" key="2">
    <source>
        <dbReference type="ARBA" id="ARBA00008954"/>
    </source>
</evidence>
<dbReference type="PANTHER" id="PTHR43552">
    <property type="entry name" value="DIAMINOBUTYRATE--2-OXOGLUTARATE AMINOTRANSFERASE"/>
    <property type="match status" value="1"/>
</dbReference>